<evidence type="ECO:0000313" key="1">
    <source>
        <dbReference type="EMBL" id="OGD84345.1"/>
    </source>
</evidence>
<name>A0A1F5FXN6_9BACT</name>
<reference evidence="1 2" key="1">
    <citation type="journal article" date="2016" name="Nat. Commun.">
        <title>Thousands of microbial genomes shed light on interconnected biogeochemical processes in an aquifer system.</title>
        <authorList>
            <person name="Anantharaman K."/>
            <person name="Brown C.T."/>
            <person name="Hug L.A."/>
            <person name="Sharon I."/>
            <person name="Castelle C.J."/>
            <person name="Probst A.J."/>
            <person name="Thomas B.C."/>
            <person name="Singh A."/>
            <person name="Wilkins M.J."/>
            <person name="Karaoz U."/>
            <person name="Brodie E.L."/>
            <person name="Williams K.H."/>
            <person name="Hubbard S.S."/>
            <person name="Banfield J.F."/>
        </authorList>
    </citation>
    <scope>NUCLEOTIDE SEQUENCE [LARGE SCALE GENOMIC DNA]</scope>
</reference>
<protein>
    <submittedName>
        <fullName evidence="1">Uncharacterized protein</fullName>
    </submittedName>
</protein>
<comment type="caution">
    <text evidence="1">The sequence shown here is derived from an EMBL/GenBank/DDBJ whole genome shotgun (WGS) entry which is preliminary data.</text>
</comment>
<dbReference type="EMBL" id="MFAU01000024">
    <property type="protein sequence ID" value="OGD84345.1"/>
    <property type="molecule type" value="Genomic_DNA"/>
</dbReference>
<evidence type="ECO:0000313" key="2">
    <source>
        <dbReference type="Proteomes" id="UP000179252"/>
    </source>
</evidence>
<dbReference type="Proteomes" id="UP000179252">
    <property type="component" value="Unassembled WGS sequence"/>
</dbReference>
<dbReference type="AlphaFoldDB" id="A0A1F5FXN6"/>
<sequence>MNKNPKDTIKEFLTVCGYEDDKDLFADDLLATCHQKALIGTLKQLPTEKRKELEQKISTQTNEDQILDVVKDYVQPEVYRQNLQNATEIIFADYVLTILPSLKSEQKTAVQKYLNNVSLPPT</sequence>
<gene>
    <name evidence="1" type="ORF">A2165_00130</name>
</gene>
<proteinExistence type="predicted"/>
<accession>A0A1F5FXN6</accession>
<organism evidence="1 2">
    <name type="scientific">Candidatus Curtissbacteria bacterium RBG_13_40_7</name>
    <dbReference type="NCBI Taxonomy" id="1797706"/>
    <lineage>
        <taxon>Bacteria</taxon>
        <taxon>Candidatus Curtissiibacteriota</taxon>
    </lineage>
</organism>